<evidence type="ECO:0000256" key="2">
    <source>
        <dbReference type="ARBA" id="ARBA00022801"/>
    </source>
</evidence>
<evidence type="ECO:0000259" key="9">
    <source>
        <dbReference type="PROSITE" id="PS51194"/>
    </source>
</evidence>
<dbReference type="InterPro" id="IPR050079">
    <property type="entry name" value="DEAD_box_RNA_helicase"/>
</dbReference>
<feature type="compositionally biased region" description="Basic and acidic residues" evidence="7">
    <location>
        <begin position="420"/>
        <end position="442"/>
    </location>
</feature>
<dbReference type="OrthoDB" id="9805696at2"/>
<dbReference type="PROSITE" id="PS51195">
    <property type="entry name" value="Q_MOTIF"/>
    <property type="match status" value="1"/>
</dbReference>
<dbReference type="InterPro" id="IPR014001">
    <property type="entry name" value="Helicase_ATP-bd"/>
</dbReference>
<dbReference type="GO" id="GO:0005524">
    <property type="term" value="F:ATP binding"/>
    <property type="evidence" value="ECO:0007669"/>
    <property type="project" value="UniProtKB-KW"/>
</dbReference>
<keyword evidence="4" id="KW-0067">ATP-binding</keyword>
<dbReference type="InterPro" id="IPR027417">
    <property type="entry name" value="P-loop_NTPase"/>
</dbReference>
<proteinExistence type="inferred from homology"/>
<evidence type="ECO:0000256" key="1">
    <source>
        <dbReference type="ARBA" id="ARBA00022741"/>
    </source>
</evidence>
<dbReference type="Gene3D" id="3.40.50.300">
    <property type="entry name" value="P-loop containing nucleotide triphosphate hydrolases"/>
    <property type="match status" value="2"/>
</dbReference>
<reference evidence="11 12" key="1">
    <citation type="submission" date="2017-06" db="EMBL/GenBank/DDBJ databases">
        <title>the draft geome sequence of Illustriluteabacillus marina B3227.</title>
        <authorList>
            <person name="He R.-H."/>
            <person name="Du Z.-J."/>
        </authorList>
    </citation>
    <scope>NUCLEOTIDE SEQUENCE [LARGE SCALE GENOMIC DNA]</scope>
    <source>
        <strain evidence="11 12">B3227</strain>
    </source>
</reference>
<name>A0A2I0QXH0_9BACI</name>
<dbReference type="Pfam" id="PF00270">
    <property type="entry name" value="DEAD"/>
    <property type="match status" value="1"/>
</dbReference>
<dbReference type="PROSITE" id="PS51194">
    <property type="entry name" value="HELICASE_CTER"/>
    <property type="match status" value="1"/>
</dbReference>
<dbReference type="RefSeq" id="WP_101330753.1">
    <property type="nucleotide sequence ID" value="NZ_PJNH01000001.1"/>
</dbReference>
<dbReference type="GO" id="GO:0003724">
    <property type="term" value="F:RNA helicase activity"/>
    <property type="evidence" value="ECO:0007669"/>
    <property type="project" value="InterPro"/>
</dbReference>
<dbReference type="SUPFAM" id="SSF52540">
    <property type="entry name" value="P-loop containing nucleoside triphosphate hydrolases"/>
    <property type="match status" value="1"/>
</dbReference>
<dbReference type="InterPro" id="IPR001650">
    <property type="entry name" value="Helicase_C-like"/>
</dbReference>
<dbReference type="AlphaFoldDB" id="A0A2I0QXH0"/>
<feature type="short sequence motif" description="Q motif" evidence="6">
    <location>
        <begin position="3"/>
        <end position="31"/>
    </location>
</feature>
<evidence type="ECO:0000256" key="6">
    <source>
        <dbReference type="PROSITE-ProRule" id="PRU00552"/>
    </source>
</evidence>
<evidence type="ECO:0000256" key="5">
    <source>
        <dbReference type="ARBA" id="ARBA00038437"/>
    </source>
</evidence>
<dbReference type="Pfam" id="PF00271">
    <property type="entry name" value="Helicase_C"/>
    <property type="match status" value="1"/>
</dbReference>
<gene>
    <name evidence="11" type="ORF">CEY16_04470</name>
</gene>
<dbReference type="PANTHER" id="PTHR47959:SF1">
    <property type="entry name" value="ATP-DEPENDENT RNA HELICASE DBPA"/>
    <property type="match status" value="1"/>
</dbReference>
<organism evidence="11 12">
    <name type="scientific">Halalkalibacillus sediminis</name>
    <dbReference type="NCBI Taxonomy" id="2018042"/>
    <lineage>
        <taxon>Bacteria</taxon>
        <taxon>Bacillati</taxon>
        <taxon>Bacillota</taxon>
        <taxon>Bacilli</taxon>
        <taxon>Bacillales</taxon>
        <taxon>Bacillaceae</taxon>
        <taxon>Halalkalibacillus</taxon>
    </lineage>
</organism>
<evidence type="ECO:0000256" key="7">
    <source>
        <dbReference type="SAM" id="MobiDB-lite"/>
    </source>
</evidence>
<dbReference type="InterPro" id="IPR011545">
    <property type="entry name" value="DEAD/DEAH_box_helicase_dom"/>
</dbReference>
<feature type="domain" description="Helicase ATP-binding" evidence="8">
    <location>
        <begin position="34"/>
        <end position="208"/>
    </location>
</feature>
<comment type="similarity">
    <text evidence="5">Belongs to the DEAD box helicase family.</text>
</comment>
<sequence>MKRYFQSFNLSNNMLDIISELKFEHPTEIQHQVIPKTLKKQNIIGQSQTGTGKTHSYLIPLMDQIRREEQSVQKLIIAPTRELAMQIYEQVKNMIQFDEDPNPWKAKLVIGGTDKKRLMQQFKQQPHIVVGTPGRILDFIEEGAIDASSVESVVIDEADLLIDLGLMEEVDKTLYRMKEDVQTLVFSATIPKKLEPLLKKYMVNSQYIQIEEDVLSPEQLEHRLVPLRHRNPADLIVETSKLINPYIALVFVNKKERADELADQLLSKGLEVGVIHGGLQQRERKRMLQEVKTLRFQYIVATDLAARGIDIPGISHVFNAELPKDMDTYIHRVGRTARAGLEGTAVSFYTEYDLPLIEKLEEKGLSFLNYDIKKGEWVEVQEWNQRKKRQQKDNNLEKEAWKKVKKRKKVKPGYKKKMKYEKDKVKKQLKREQFRKGKKRGE</sequence>
<dbReference type="GO" id="GO:0016787">
    <property type="term" value="F:hydrolase activity"/>
    <property type="evidence" value="ECO:0007669"/>
    <property type="project" value="UniProtKB-KW"/>
</dbReference>
<feature type="region of interest" description="Disordered" evidence="7">
    <location>
        <begin position="388"/>
        <end position="442"/>
    </location>
</feature>
<dbReference type="EMBL" id="PJNH01000001">
    <property type="protein sequence ID" value="PKR79009.1"/>
    <property type="molecule type" value="Genomic_DNA"/>
</dbReference>
<feature type="compositionally biased region" description="Basic residues" evidence="7">
    <location>
        <begin position="403"/>
        <end position="419"/>
    </location>
</feature>
<feature type="domain" description="DEAD-box RNA helicase Q" evidence="10">
    <location>
        <begin position="3"/>
        <end position="31"/>
    </location>
</feature>
<comment type="caution">
    <text evidence="11">The sequence shown here is derived from an EMBL/GenBank/DDBJ whole genome shotgun (WGS) entry which is preliminary data.</text>
</comment>
<feature type="domain" description="Helicase C-terminal" evidence="9">
    <location>
        <begin position="219"/>
        <end position="386"/>
    </location>
</feature>
<keyword evidence="1" id="KW-0547">Nucleotide-binding</keyword>
<keyword evidence="2" id="KW-0378">Hydrolase</keyword>
<dbReference type="SMART" id="SM00487">
    <property type="entry name" value="DEXDc"/>
    <property type="match status" value="1"/>
</dbReference>
<dbReference type="CDD" id="cd18787">
    <property type="entry name" value="SF2_C_DEAD"/>
    <property type="match status" value="1"/>
</dbReference>
<accession>A0A2I0QXH0</accession>
<dbReference type="GO" id="GO:0005829">
    <property type="term" value="C:cytosol"/>
    <property type="evidence" value="ECO:0007669"/>
    <property type="project" value="TreeGrafter"/>
</dbReference>
<dbReference type="PROSITE" id="PS51192">
    <property type="entry name" value="HELICASE_ATP_BIND_1"/>
    <property type="match status" value="1"/>
</dbReference>
<dbReference type="InterPro" id="IPR044742">
    <property type="entry name" value="DEAD/DEAH_RhlB"/>
</dbReference>
<evidence type="ECO:0000313" key="12">
    <source>
        <dbReference type="Proteomes" id="UP000243524"/>
    </source>
</evidence>
<evidence type="ECO:0000313" key="11">
    <source>
        <dbReference type="EMBL" id="PKR79009.1"/>
    </source>
</evidence>
<dbReference type="PANTHER" id="PTHR47959">
    <property type="entry name" value="ATP-DEPENDENT RNA HELICASE RHLE-RELATED"/>
    <property type="match status" value="1"/>
</dbReference>
<keyword evidence="12" id="KW-1185">Reference proteome</keyword>
<evidence type="ECO:0000259" key="8">
    <source>
        <dbReference type="PROSITE" id="PS51192"/>
    </source>
</evidence>
<dbReference type="Proteomes" id="UP000243524">
    <property type="component" value="Unassembled WGS sequence"/>
</dbReference>
<dbReference type="SMART" id="SM00490">
    <property type="entry name" value="HELICc"/>
    <property type="match status" value="1"/>
</dbReference>
<protein>
    <submittedName>
        <fullName evidence="11">DEAD/DEAH box helicase</fullName>
    </submittedName>
</protein>
<feature type="compositionally biased region" description="Basic and acidic residues" evidence="7">
    <location>
        <begin position="391"/>
        <end position="402"/>
    </location>
</feature>
<evidence type="ECO:0000259" key="10">
    <source>
        <dbReference type="PROSITE" id="PS51195"/>
    </source>
</evidence>
<dbReference type="InterPro" id="IPR014014">
    <property type="entry name" value="RNA_helicase_DEAD_Q_motif"/>
</dbReference>
<evidence type="ECO:0000256" key="3">
    <source>
        <dbReference type="ARBA" id="ARBA00022806"/>
    </source>
</evidence>
<dbReference type="GO" id="GO:0003676">
    <property type="term" value="F:nucleic acid binding"/>
    <property type="evidence" value="ECO:0007669"/>
    <property type="project" value="InterPro"/>
</dbReference>
<dbReference type="CDD" id="cd00268">
    <property type="entry name" value="DEADc"/>
    <property type="match status" value="1"/>
</dbReference>
<keyword evidence="3 11" id="KW-0347">Helicase</keyword>
<evidence type="ECO:0000256" key="4">
    <source>
        <dbReference type="ARBA" id="ARBA00022840"/>
    </source>
</evidence>